<comment type="caution">
    <text evidence="2">The sequence shown here is derived from an EMBL/GenBank/DDBJ whole genome shotgun (WGS) entry which is preliminary data.</text>
</comment>
<name>A0AB34FMW3_9HYPO</name>
<feature type="compositionally biased region" description="Acidic residues" evidence="1">
    <location>
        <begin position="108"/>
        <end position="117"/>
    </location>
</feature>
<organism evidence="2 3">
    <name type="scientific">Purpureocillium lavendulum</name>
    <dbReference type="NCBI Taxonomy" id="1247861"/>
    <lineage>
        <taxon>Eukaryota</taxon>
        <taxon>Fungi</taxon>
        <taxon>Dikarya</taxon>
        <taxon>Ascomycota</taxon>
        <taxon>Pezizomycotina</taxon>
        <taxon>Sordariomycetes</taxon>
        <taxon>Hypocreomycetidae</taxon>
        <taxon>Hypocreales</taxon>
        <taxon>Ophiocordycipitaceae</taxon>
        <taxon>Purpureocillium</taxon>
    </lineage>
</organism>
<sequence length="151" mass="16355">MMTTARHQQQLPQLQILSAADTFDPDEVVPRDSPLMQALRPKLELSPSPPPDIPPAQVSLSPPPIDDFFTSNRSKIRPSSGDAVLVSYLDNGRRPELARAAGAQALPDAEDEDDDDDSSHHHLSPGSAESLRARDVPSGAKSGNRKEPLYT</sequence>
<keyword evidence="3" id="KW-1185">Reference proteome</keyword>
<proteinExistence type="predicted"/>
<evidence type="ECO:0000313" key="2">
    <source>
        <dbReference type="EMBL" id="KAJ6439986.1"/>
    </source>
</evidence>
<dbReference type="EMBL" id="JAQHRD010000006">
    <property type="protein sequence ID" value="KAJ6439986.1"/>
    <property type="molecule type" value="Genomic_DNA"/>
</dbReference>
<dbReference type="AlphaFoldDB" id="A0AB34FMW3"/>
<gene>
    <name evidence="2" type="ORF">O9K51_07877</name>
</gene>
<reference evidence="2" key="1">
    <citation type="submission" date="2023-01" db="EMBL/GenBank/DDBJ databases">
        <title>The growth and conidiation of Purpureocillium lavendulum are regulated by nitrogen source and histone H3K14 acetylation.</title>
        <authorList>
            <person name="Tang P."/>
            <person name="Han J."/>
            <person name="Zhang C."/>
            <person name="Tang P."/>
            <person name="Qi F."/>
            <person name="Zhang K."/>
            <person name="Liang L."/>
        </authorList>
    </citation>
    <scope>NUCLEOTIDE SEQUENCE</scope>
    <source>
        <strain evidence="2">YMF1.00683</strain>
    </source>
</reference>
<accession>A0AB34FMW3</accession>
<dbReference type="Proteomes" id="UP001163105">
    <property type="component" value="Unassembled WGS sequence"/>
</dbReference>
<evidence type="ECO:0000256" key="1">
    <source>
        <dbReference type="SAM" id="MobiDB-lite"/>
    </source>
</evidence>
<feature type="region of interest" description="Disordered" evidence="1">
    <location>
        <begin position="97"/>
        <end position="151"/>
    </location>
</feature>
<protein>
    <submittedName>
        <fullName evidence="2">C2H2 type zinc finger domain-containing protein</fullName>
    </submittedName>
</protein>
<evidence type="ECO:0000313" key="3">
    <source>
        <dbReference type="Proteomes" id="UP001163105"/>
    </source>
</evidence>
<feature type="region of interest" description="Disordered" evidence="1">
    <location>
        <begin position="24"/>
        <end position="81"/>
    </location>
</feature>